<accession>A0A4R6M955</accession>
<dbReference type="InterPro" id="IPR046883">
    <property type="entry name" value="T6SS_FHA_C"/>
</dbReference>
<dbReference type="Proteomes" id="UP000294656">
    <property type="component" value="Unassembled WGS sequence"/>
</dbReference>
<dbReference type="InterPro" id="IPR008984">
    <property type="entry name" value="SMAD_FHA_dom_sf"/>
</dbReference>
<comment type="caution">
    <text evidence="2">The sequence shown here is derived from an EMBL/GenBank/DDBJ whole genome shotgun (WGS) entry which is preliminary data.</text>
</comment>
<organism evidence="2 3">
    <name type="scientific">Marinomonas balearica</name>
    <dbReference type="NCBI Taxonomy" id="491947"/>
    <lineage>
        <taxon>Bacteria</taxon>
        <taxon>Pseudomonadati</taxon>
        <taxon>Pseudomonadota</taxon>
        <taxon>Gammaproteobacteria</taxon>
        <taxon>Oceanospirillales</taxon>
        <taxon>Oceanospirillaceae</taxon>
        <taxon>Marinomonas</taxon>
    </lineage>
</organism>
<dbReference type="CDD" id="cd00060">
    <property type="entry name" value="FHA"/>
    <property type="match status" value="1"/>
</dbReference>
<dbReference type="RefSeq" id="WP_133503447.1">
    <property type="nucleotide sequence ID" value="NZ_SNXC01000011.1"/>
</dbReference>
<protein>
    <submittedName>
        <fullName evidence="2">FHA domain protein</fullName>
    </submittedName>
</protein>
<dbReference type="SUPFAM" id="SSF49879">
    <property type="entry name" value="SMAD/FHA domain"/>
    <property type="match status" value="1"/>
</dbReference>
<dbReference type="Pfam" id="PF20232">
    <property type="entry name" value="T6SS_FHA_C"/>
    <property type="match status" value="1"/>
</dbReference>
<proteinExistence type="predicted"/>
<gene>
    <name evidence="2" type="ORF">DFP79_1670</name>
</gene>
<evidence type="ECO:0000313" key="2">
    <source>
        <dbReference type="EMBL" id="TDO98038.1"/>
    </source>
</evidence>
<evidence type="ECO:0000259" key="1">
    <source>
        <dbReference type="PROSITE" id="PS50006"/>
    </source>
</evidence>
<dbReference type="SMART" id="SM00240">
    <property type="entry name" value="FHA"/>
    <property type="match status" value="1"/>
</dbReference>
<keyword evidence="3" id="KW-1185">Reference proteome</keyword>
<dbReference type="PROSITE" id="PS50006">
    <property type="entry name" value="FHA_DOMAIN"/>
    <property type="match status" value="1"/>
</dbReference>
<dbReference type="EMBL" id="SNXC01000011">
    <property type="protein sequence ID" value="TDO98038.1"/>
    <property type="molecule type" value="Genomic_DNA"/>
</dbReference>
<evidence type="ECO:0000313" key="3">
    <source>
        <dbReference type="Proteomes" id="UP000294656"/>
    </source>
</evidence>
<sequence length="343" mass="38917">MTVSFQLIELPDNEQVASRQVSVPDSGGTIGRSFECTIQLPDFGRTLSRVHAEVLPHPKGGYQIVDRSTNGVFVNDILLGKGEAQRLSDGDNVRMGAYTLLFSDMESLFALDMDDVSVSKPVKDERQSDQDSMSSPFNLDEVLNDKNDATLGIEHALSGQNATNESVIQKEKETFSADNVLGEDVYGYDPFEDEERWAMEQPQDSDEDLDDIVLIEDSELKNNETMSTPSNRSLAVTESAQVAALENSISRLNSIIEQQQRTLSTSVDRESLVACIESTLDKFLDDLNPEQLEDEFNDYISGWGKKDKKYWSLYKKQFNRKKERREFYRQFSALLFEELRDKR</sequence>
<name>A0A4R6M955_9GAMM</name>
<reference evidence="2 3" key="1">
    <citation type="submission" date="2019-03" db="EMBL/GenBank/DDBJ databases">
        <title>Genomic Encyclopedia of Type Strains, Phase III (KMG-III): the genomes of soil and plant-associated and newly described type strains.</title>
        <authorList>
            <person name="Whitman W."/>
        </authorList>
    </citation>
    <scope>NUCLEOTIDE SEQUENCE [LARGE SCALE GENOMIC DNA]</scope>
    <source>
        <strain evidence="2 3">CECT 7378</strain>
    </source>
</reference>
<dbReference type="OrthoDB" id="273564at2"/>
<dbReference type="AlphaFoldDB" id="A0A4R6M955"/>
<dbReference type="Pfam" id="PF00498">
    <property type="entry name" value="FHA"/>
    <property type="match status" value="1"/>
</dbReference>
<dbReference type="InterPro" id="IPR000253">
    <property type="entry name" value="FHA_dom"/>
</dbReference>
<feature type="domain" description="FHA" evidence="1">
    <location>
        <begin position="28"/>
        <end position="79"/>
    </location>
</feature>
<dbReference type="Gene3D" id="2.60.200.20">
    <property type="match status" value="1"/>
</dbReference>